<organism evidence="1 2">
    <name type="scientific">Dreissena polymorpha</name>
    <name type="common">Zebra mussel</name>
    <name type="synonym">Mytilus polymorpha</name>
    <dbReference type="NCBI Taxonomy" id="45954"/>
    <lineage>
        <taxon>Eukaryota</taxon>
        <taxon>Metazoa</taxon>
        <taxon>Spiralia</taxon>
        <taxon>Lophotrochozoa</taxon>
        <taxon>Mollusca</taxon>
        <taxon>Bivalvia</taxon>
        <taxon>Autobranchia</taxon>
        <taxon>Heteroconchia</taxon>
        <taxon>Euheterodonta</taxon>
        <taxon>Imparidentia</taxon>
        <taxon>Neoheterodontei</taxon>
        <taxon>Myida</taxon>
        <taxon>Dreissenoidea</taxon>
        <taxon>Dreissenidae</taxon>
        <taxon>Dreissena</taxon>
    </lineage>
</organism>
<gene>
    <name evidence="1" type="ORF">DPMN_097064</name>
</gene>
<keyword evidence="2" id="KW-1185">Reference proteome</keyword>
<evidence type="ECO:0000313" key="1">
    <source>
        <dbReference type="EMBL" id="KAH3854521.1"/>
    </source>
</evidence>
<sequence length="112" mass="12933">MDNKLSQLDKIQSCVSAITSRVDKLDKRVSDIEVKFKDVEKACDFSGGAIGDITKQQQQLDSILEKFYEMKTSEENHISKESRLQAEITDLKCRSMRDNLLFFRIPEERGEN</sequence>
<name>A0A9D4R484_DREPO</name>
<reference evidence="1" key="1">
    <citation type="journal article" date="2019" name="bioRxiv">
        <title>The Genome of the Zebra Mussel, Dreissena polymorpha: A Resource for Invasive Species Research.</title>
        <authorList>
            <person name="McCartney M.A."/>
            <person name="Auch B."/>
            <person name="Kono T."/>
            <person name="Mallez S."/>
            <person name="Zhang Y."/>
            <person name="Obille A."/>
            <person name="Becker A."/>
            <person name="Abrahante J.E."/>
            <person name="Garbe J."/>
            <person name="Badalamenti J.P."/>
            <person name="Herman A."/>
            <person name="Mangelson H."/>
            <person name="Liachko I."/>
            <person name="Sullivan S."/>
            <person name="Sone E.D."/>
            <person name="Koren S."/>
            <person name="Silverstein K.A.T."/>
            <person name="Beckman K.B."/>
            <person name="Gohl D.M."/>
        </authorList>
    </citation>
    <scope>NUCLEOTIDE SEQUENCE</scope>
    <source>
        <strain evidence="1">Duluth1</strain>
        <tissue evidence="1">Whole animal</tissue>
    </source>
</reference>
<dbReference type="EMBL" id="JAIWYP010000003">
    <property type="protein sequence ID" value="KAH3854521.1"/>
    <property type="molecule type" value="Genomic_DNA"/>
</dbReference>
<dbReference type="AlphaFoldDB" id="A0A9D4R484"/>
<reference evidence="1" key="2">
    <citation type="submission" date="2020-11" db="EMBL/GenBank/DDBJ databases">
        <authorList>
            <person name="McCartney M.A."/>
            <person name="Auch B."/>
            <person name="Kono T."/>
            <person name="Mallez S."/>
            <person name="Becker A."/>
            <person name="Gohl D.M."/>
            <person name="Silverstein K.A.T."/>
            <person name="Koren S."/>
            <person name="Bechman K.B."/>
            <person name="Herman A."/>
            <person name="Abrahante J.E."/>
            <person name="Garbe J."/>
        </authorList>
    </citation>
    <scope>NUCLEOTIDE SEQUENCE</scope>
    <source>
        <strain evidence="1">Duluth1</strain>
        <tissue evidence="1">Whole animal</tissue>
    </source>
</reference>
<protein>
    <submittedName>
        <fullName evidence="1">Uncharacterized protein</fullName>
    </submittedName>
</protein>
<dbReference type="Gene3D" id="1.20.5.340">
    <property type="match status" value="1"/>
</dbReference>
<dbReference type="Proteomes" id="UP000828390">
    <property type="component" value="Unassembled WGS sequence"/>
</dbReference>
<accession>A0A9D4R484</accession>
<proteinExistence type="predicted"/>
<comment type="caution">
    <text evidence="1">The sequence shown here is derived from an EMBL/GenBank/DDBJ whole genome shotgun (WGS) entry which is preliminary data.</text>
</comment>
<evidence type="ECO:0000313" key="2">
    <source>
        <dbReference type="Proteomes" id="UP000828390"/>
    </source>
</evidence>